<dbReference type="Pfam" id="PF04466">
    <property type="entry name" value="Terminase_3"/>
    <property type="match status" value="1"/>
</dbReference>
<dbReference type="EMBL" id="AP019810">
    <property type="protein sequence ID" value="BBM15574.1"/>
    <property type="molecule type" value="Genomic_DNA"/>
</dbReference>
<dbReference type="Pfam" id="PF17288">
    <property type="entry name" value="Terminase_3C"/>
    <property type="match status" value="1"/>
</dbReference>
<evidence type="ECO:0000313" key="4">
    <source>
        <dbReference type="Proteomes" id="UP000509460"/>
    </source>
</evidence>
<feature type="domain" description="Phage terminase large subunit C-terminal" evidence="2">
    <location>
        <begin position="268"/>
        <end position="411"/>
    </location>
</feature>
<gene>
    <name evidence="3" type="ORF">EM151A_2393</name>
</gene>
<dbReference type="PANTHER" id="PTHR39184">
    <property type="match status" value="1"/>
</dbReference>
<dbReference type="NCBIfam" id="TIGR01547">
    <property type="entry name" value="phage_term_2"/>
    <property type="match status" value="1"/>
</dbReference>
<dbReference type="PANTHER" id="PTHR39184:SF1">
    <property type="entry name" value="PBSX PHAGE TERMINASE LARGE SUBUNIT"/>
    <property type="match status" value="1"/>
</dbReference>
<dbReference type="RefSeq" id="WP_178946698.1">
    <property type="nucleotide sequence ID" value="NZ_AP019810.1"/>
</dbReference>
<dbReference type="Gene3D" id="3.30.420.280">
    <property type="match status" value="1"/>
</dbReference>
<name>A0AAI8RBH9_ENTMU</name>
<proteinExistence type="predicted"/>
<dbReference type="Gene3D" id="3.40.50.300">
    <property type="entry name" value="P-loop containing nucleotide triphosphate hydrolases"/>
    <property type="match status" value="1"/>
</dbReference>
<dbReference type="InterPro" id="IPR027417">
    <property type="entry name" value="P-loop_NTPase"/>
</dbReference>
<evidence type="ECO:0000259" key="1">
    <source>
        <dbReference type="Pfam" id="PF04466"/>
    </source>
</evidence>
<accession>A0AAI8RBH9</accession>
<organism evidence="3 4">
    <name type="scientific">Enterococcus mundtii</name>
    <dbReference type="NCBI Taxonomy" id="53346"/>
    <lineage>
        <taxon>Bacteria</taxon>
        <taxon>Bacillati</taxon>
        <taxon>Bacillota</taxon>
        <taxon>Bacilli</taxon>
        <taxon>Lactobacillales</taxon>
        <taxon>Enterococcaceae</taxon>
        <taxon>Enterococcus</taxon>
    </lineage>
</organism>
<dbReference type="AlphaFoldDB" id="A0AAI8RBH9"/>
<protein>
    <submittedName>
        <fullName evidence="3">Phage terminase, large subunit</fullName>
    </submittedName>
</protein>
<feature type="domain" description="Phage terminase large subunit N-terminal" evidence="1">
    <location>
        <begin position="35"/>
        <end position="236"/>
    </location>
</feature>
<evidence type="ECO:0000259" key="2">
    <source>
        <dbReference type="Pfam" id="PF17288"/>
    </source>
</evidence>
<sequence length="434" mass="50753">MTMRQTKKTNIILRFDKPAKIFNKHIYATLFDYSKFTEIHYGGASSGKSHGVVQKVVAKACQKWAKPRKVLFLRKVSRSIKDSIFADVLACLADWKLLDYCKVNMTDFRITLPNGAEFLFKGMDDPEKIKSIKGISDVVMEEATEFTLDDYTQLTLRLRDRKHKQRQIFLMFNPVSKLNWVFKHFFGEEAEVDPKRVGIHHTTYQNNKFLDDENRQTIEELEQRNPAYYRIYALGEFATLDKLIFPKYEKQLVDKEALKTLPSFFGLDFGFTNDPSAFVHVKIDEKNKTLYVVEEYVKKHMLNNEIAEVVKSLGYAKERIYADSAEMKSIAEIANKGISRIQAVKKGKGSIMQGIQFIQQYRIVIDERCFKTIEEFENYTWKKDKKTSEYKNEPVDTYNHCIDAIRYALNDAIFRLKKKPNTDKKIQIAKRFFG</sequence>
<dbReference type="Proteomes" id="UP000509460">
    <property type="component" value="Chromosome"/>
</dbReference>
<dbReference type="InterPro" id="IPR035413">
    <property type="entry name" value="Terminase_L_C"/>
</dbReference>
<dbReference type="InterPro" id="IPR035412">
    <property type="entry name" value="Terminase_L_N"/>
</dbReference>
<reference evidence="3 4" key="1">
    <citation type="submission" date="2019-07" db="EMBL/GenBank/DDBJ databases">
        <title>antibiotic susceptibility of plant-derived lactic acid bacteria.</title>
        <authorList>
            <person name="Sugiyama M."/>
            <person name="Noda M."/>
        </authorList>
    </citation>
    <scope>NUCLEOTIDE SEQUENCE [LARGE SCALE GENOMIC DNA]</scope>
    <source>
        <strain evidence="3 4">15-1A</strain>
    </source>
</reference>
<evidence type="ECO:0000313" key="3">
    <source>
        <dbReference type="EMBL" id="BBM15574.1"/>
    </source>
</evidence>
<dbReference type="InterPro" id="IPR006437">
    <property type="entry name" value="Phage_terminase_lsu"/>
</dbReference>
<dbReference type="InterPro" id="IPR052380">
    <property type="entry name" value="Viral_DNA_packaging_terminase"/>
</dbReference>